<dbReference type="NCBIfam" id="TIGR02228">
    <property type="entry name" value="sigpep_I_arch"/>
    <property type="match status" value="1"/>
</dbReference>
<organism evidence="8 9">
    <name type="scientific">Longibaculum muris</name>
    <dbReference type="NCBI Taxonomy" id="1796628"/>
    <lineage>
        <taxon>Bacteria</taxon>
        <taxon>Bacillati</taxon>
        <taxon>Bacillota</taxon>
        <taxon>Erysipelotrichia</taxon>
        <taxon>Erysipelotrichales</taxon>
        <taxon>Coprobacillaceae</taxon>
        <taxon>Longibaculum</taxon>
    </lineage>
</organism>
<dbReference type="GO" id="GO:0006465">
    <property type="term" value="P:signal peptide processing"/>
    <property type="evidence" value="ECO:0007669"/>
    <property type="project" value="UniProtKB-UniRule"/>
</dbReference>
<name>A0A4R3Z652_9FIRM</name>
<dbReference type="InterPro" id="IPR019533">
    <property type="entry name" value="Peptidase_S26"/>
</dbReference>
<evidence type="ECO:0000256" key="1">
    <source>
        <dbReference type="ARBA" id="ARBA00004370"/>
    </source>
</evidence>
<feature type="transmembrane region" description="Helical" evidence="6">
    <location>
        <begin position="142"/>
        <end position="162"/>
    </location>
</feature>
<gene>
    <name evidence="8" type="ORF">EDD60_10761</name>
</gene>
<evidence type="ECO:0000256" key="6">
    <source>
        <dbReference type="SAM" id="Phobius"/>
    </source>
</evidence>
<dbReference type="PANTHER" id="PTHR10806">
    <property type="entry name" value="SIGNAL PEPTIDASE COMPLEX CATALYTIC SUBUNIT SEC11"/>
    <property type="match status" value="1"/>
</dbReference>
<dbReference type="Gene3D" id="2.10.109.10">
    <property type="entry name" value="Umud Fragment, subunit A"/>
    <property type="match status" value="1"/>
</dbReference>
<dbReference type="InterPro" id="IPR001733">
    <property type="entry name" value="Peptidase_S26B"/>
</dbReference>
<sequence length="167" mass="18640">MMNNKGIAKLLNLIGIGLLVMIIVILLPLTLPRVFGYDIYGILSNSMEPSISTGSVIYVEKVDASQIKVNDIITFKMDSQSDVVATHRVVKINDDQSFVTKGDHNKTEDAMPVNQKRLIGRSVMSIPFLGYISQYLFSDYGIALIIVMFSLTILCWIGADYFKNKNI</sequence>
<evidence type="ECO:0000256" key="5">
    <source>
        <dbReference type="NCBIfam" id="TIGR02228"/>
    </source>
</evidence>
<dbReference type="GO" id="GO:0004252">
    <property type="term" value="F:serine-type endopeptidase activity"/>
    <property type="evidence" value="ECO:0007669"/>
    <property type="project" value="UniProtKB-UniRule"/>
</dbReference>
<feature type="domain" description="Peptidase S26" evidence="7">
    <location>
        <begin position="19"/>
        <end position="90"/>
    </location>
</feature>
<dbReference type="CDD" id="cd06530">
    <property type="entry name" value="S26_SPase_I"/>
    <property type="match status" value="1"/>
</dbReference>
<dbReference type="SUPFAM" id="SSF51306">
    <property type="entry name" value="LexA/Signal peptidase"/>
    <property type="match status" value="1"/>
</dbReference>
<reference evidence="8 9" key="1">
    <citation type="submission" date="2019-03" db="EMBL/GenBank/DDBJ databases">
        <title>Genomic Encyclopedia of Type Strains, Phase IV (KMG-IV): sequencing the most valuable type-strain genomes for metagenomic binning, comparative biology and taxonomic classification.</title>
        <authorList>
            <person name="Goeker M."/>
        </authorList>
    </citation>
    <scope>NUCLEOTIDE SEQUENCE [LARGE SCALE GENOMIC DNA]</scope>
    <source>
        <strain evidence="8 9">DSM 29487</strain>
    </source>
</reference>
<keyword evidence="2 6" id="KW-0812">Transmembrane</keyword>
<accession>A0A4R3Z652</accession>
<dbReference type="AlphaFoldDB" id="A0A4R3Z652"/>
<protein>
    <recommendedName>
        <fullName evidence="5">Signal peptidase I</fullName>
        <ecNumber evidence="5">3.4.21.89</ecNumber>
    </recommendedName>
</protein>
<keyword evidence="3 6" id="KW-1133">Transmembrane helix</keyword>
<evidence type="ECO:0000313" key="8">
    <source>
        <dbReference type="EMBL" id="TCW00572.1"/>
    </source>
</evidence>
<dbReference type="GO" id="GO:0009003">
    <property type="term" value="F:signal peptidase activity"/>
    <property type="evidence" value="ECO:0007669"/>
    <property type="project" value="UniProtKB-EC"/>
</dbReference>
<evidence type="ECO:0000256" key="3">
    <source>
        <dbReference type="ARBA" id="ARBA00022989"/>
    </source>
</evidence>
<dbReference type="PRINTS" id="PR00728">
    <property type="entry name" value="SIGNALPTASE"/>
</dbReference>
<dbReference type="EMBL" id="SMCQ01000007">
    <property type="protein sequence ID" value="TCW00572.1"/>
    <property type="molecule type" value="Genomic_DNA"/>
</dbReference>
<dbReference type="InterPro" id="IPR036286">
    <property type="entry name" value="LexA/Signal_pep-like_sf"/>
</dbReference>
<comment type="caution">
    <text evidence="8">The sequence shown here is derived from an EMBL/GenBank/DDBJ whole genome shotgun (WGS) entry which is preliminary data.</text>
</comment>
<dbReference type="Pfam" id="PF10502">
    <property type="entry name" value="Peptidase_S26"/>
    <property type="match status" value="1"/>
</dbReference>
<dbReference type="GO" id="GO:0016020">
    <property type="term" value="C:membrane"/>
    <property type="evidence" value="ECO:0007669"/>
    <property type="project" value="UniProtKB-SubCell"/>
</dbReference>
<evidence type="ECO:0000256" key="2">
    <source>
        <dbReference type="ARBA" id="ARBA00022692"/>
    </source>
</evidence>
<dbReference type="Proteomes" id="UP000295515">
    <property type="component" value="Unassembled WGS sequence"/>
</dbReference>
<proteinExistence type="predicted"/>
<comment type="subcellular location">
    <subcellularLocation>
        <location evidence="1">Membrane</location>
    </subcellularLocation>
</comment>
<evidence type="ECO:0000259" key="7">
    <source>
        <dbReference type="Pfam" id="PF10502"/>
    </source>
</evidence>
<keyword evidence="9" id="KW-1185">Reference proteome</keyword>
<dbReference type="EC" id="3.4.21.89" evidence="5"/>
<evidence type="ECO:0000256" key="4">
    <source>
        <dbReference type="ARBA" id="ARBA00023136"/>
    </source>
</evidence>
<keyword evidence="4 6" id="KW-0472">Membrane</keyword>
<evidence type="ECO:0000313" key="9">
    <source>
        <dbReference type="Proteomes" id="UP000295515"/>
    </source>
</evidence>
<feature type="transmembrane region" description="Helical" evidence="6">
    <location>
        <begin position="6"/>
        <end position="27"/>
    </location>
</feature>
<dbReference type="PANTHER" id="PTHR10806:SF6">
    <property type="entry name" value="SIGNAL PEPTIDASE COMPLEX CATALYTIC SUBUNIT SEC11"/>
    <property type="match status" value="1"/>
</dbReference>